<comment type="caution">
    <text evidence="4">The sequence shown here is derived from an EMBL/GenBank/DDBJ whole genome shotgun (WGS) entry which is preliminary data.</text>
</comment>
<dbReference type="AlphaFoldDB" id="A0A9D6V3F6"/>
<feature type="domain" description="CobN/magnesium chelatase" evidence="3">
    <location>
        <begin position="1"/>
        <end position="340"/>
    </location>
</feature>
<evidence type="ECO:0000313" key="5">
    <source>
        <dbReference type="Proteomes" id="UP000807825"/>
    </source>
</evidence>
<feature type="compositionally biased region" description="Polar residues" evidence="1">
    <location>
        <begin position="406"/>
        <end position="415"/>
    </location>
</feature>
<evidence type="ECO:0000259" key="3">
    <source>
        <dbReference type="Pfam" id="PF02514"/>
    </source>
</evidence>
<keyword evidence="2" id="KW-1133">Transmembrane helix</keyword>
<feature type="transmembrane region" description="Helical" evidence="2">
    <location>
        <begin position="467"/>
        <end position="486"/>
    </location>
</feature>
<dbReference type="EMBL" id="JACRDE010000300">
    <property type="protein sequence ID" value="MBI5250038.1"/>
    <property type="molecule type" value="Genomic_DNA"/>
</dbReference>
<dbReference type="Pfam" id="PF02514">
    <property type="entry name" value="CobN-Mg_chel"/>
    <property type="match status" value="1"/>
</dbReference>
<keyword evidence="2" id="KW-0472">Membrane</keyword>
<keyword evidence="2" id="KW-0812">Transmembrane</keyword>
<accession>A0A9D6V3F6</accession>
<organism evidence="4 5">
    <name type="scientific">Desulfomonile tiedjei</name>
    <dbReference type="NCBI Taxonomy" id="2358"/>
    <lineage>
        <taxon>Bacteria</taxon>
        <taxon>Pseudomonadati</taxon>
        <taxon>Thermodesulfobacteriota</taxon>
        <taxon>Desulfomonilia</taxon>
        <taxon>Desulfomonilales</taxon>
        <taxon>Desulfomonilaceae</taxon>
        <taxon>Desulfomonile</taxon>
    </lineage>
</organism>
<evidence type="ECO:0000256" key="2">
    <source>
        <dbReference type="SAM" id="Phobius"/>
    </source>
</evidence>
<evidence type="ECO:0000256" key="1">
    <source>
        <dbReference type="SAM" id="MobiDB-lite"/>
    </source>
</evidence>
<dbReference type="InterPro" id="IPR003672">
    <property type="entry name" value="CobN/Mg_chltase"/>
</dbReference>
<protein>
    <submittedName>
        <fullName evidence="4">Cobaltochelatase subunit CobN</fullName>
    </submittedName>
</protein>
<evidence type="ECO:0000313" key="4">
    <source>
        <dbReference type="EMBL" id="MBI5250038.1"/>
    </source>
</evidence>
<feature type="compositionally biased region" description="Basic and acidic residues" evidence="1">
    <location>
        <begin position="428"/>
        <end position="452"/>
    </location>
</feature>
<proteinExistence type="predicted"/>
<dbReference type="PANTHER" id="PTHR44119">
    <property type="entry name" value="MAGNESIUM-CHELATASE SUBUNIT CHLH, CHLOROPLASTIC"/>
    <property type="match status" value="1"/>
</dbReference>
<feature type="region of interest" description="Disordered" evidence="1">
    <location>
        <begin position="406"/>
        <end position="461"/>
    </location>
</feature>
<dbReference type="Proteomes" id="UP000807825">
    <property type="component" value="Unassembled WGS sequence"/>
</dbReference>
<sequence length="496" mass="55970">MVLWACETIRHEGINEATVLHLMGIKPKWDSSDRVVGVEAIPGAVLQRPRIDVMMNPSGLYRDLFPNMIVYLDQAVQTASALSDVENLIRKNSDRIRQRLIESGIAENQAAELSQMRIFTETPGNHGNRVSELTSFSGLWDKDDEIAKVFQKHEGYAYGQGKWGIKAPEVLRENLKMSDVAVHTMTSTVIGVMDNDDWFQHLGGLSLAIRKERGEAPDTVLVVQQKPNELKVESISKTIGRELRTRYLNPKWIDGMKKENYAGAREMSKFVEHLWGWQVTTPFAVDEVKWRETYAVYVEDKYGLDIKSFFSQANPWAYQSITARMLESIRKDYWQADETTRRKLAAEYAVNVVEQGVACCDHTCNNPMLNNMVVNIISIPGVLSPEIVERFKLAVEKALKKTLDQQATDMAQTKKQVNDGFDKQSPSETKKEQGKEGDGKSKTSVEGYKMEEVNSQDKSTELPSSGAQWYAILFAMALLVFVAIGMRRSGGRTKGE</sequence>
<dbReference type="PANTHER" id="PTHR44119:SF4">
    <property type="entry name" value="AEROBIC COBALTOCHELATASE SUBUNIT COBN"/>
    <property type="match status" value="1"/>
</dbReference>
<name>A0A9D6V3F6_9BACT</name>
<reference evidence="4" key="1">
    <citation type="submission" date="2020-07" db="EMBL/GenBank/DDBJ databases">
        <title>Huge and variable diversity of episymbiotic CPR bacteria and DPANN archaea in groundwater ecosystems.</title>
        <authorList>
            <person name="He C.Y."/>
            <person name="Keren R."/>
            <person name="Whittaker M."/>
            <person name="Farag I.F."/>
            <person name="Doudna J."/>
            <person name="Cate J.H.D."/>
            <person name="Banfield J.F."/>
        </authorList>
    </citation>
    <scope>NUCLEOTIDE SEQUENCE</scope>
    <source>
        <strain evidence="4">NC_groundwater_1664_Pr3_B-0.1um_52_9</strain>
    </source>
</reference>
<gene>
    <name evidence="4" type="ORF">HY912_11135</name>
</gene>